<dbReference type="Proteomes" id="UP000182124">
    <property type="component" value="Unassembled WGS sequence"/>
</dbReference>
<proteinExistence type="predicted"/>
<evidence type="ECO:0000313" key="2">
    <source>
        <dbReference type="Proteomes" id="UP000182124"/>
    </source>
</evidence>
<dbReference type="eggNOG" id="ENOG502ZFT7">
    <property type="taxonomic scope" value="Bacteria"/>
</dbReference>
<dbReference type="STRING" id="329186.SAMN02927925_00736"/>
<protein>
    <submittedName>
        <fullName evidence="1">Uncharacterized protein</fullName>
    </submittedName>
</protein>
<sequence>MGFLFGMRFAFVFLNSILIMMRYLFFLLLISISAKAQIPAMHCGYDFTSYLVLDVHEDGKKENIKNLKITVVDSLGNDVVNINNVYSFRDSNKPLQFAMNYQIDENGNKITTENPKARWFFPYAKDNYLLSIAATFPADNFSVKVEDPNRKYKTQIVPLFAFNMYVLCSTQSDKTVQFGRKANRPIDIVLEKK</sequence>
<dbReference type="AlphaFoldDB" id="A0A1G4VDB4"/>
<gene>
    <name evidence="1" type="ORF">SAMN02927925_00736</name>
</gene>
<accession>A0A1G4VDB4</accession>
<reference evidence="1 2" key="1">
    <citation type="submission" date="2016-10" db="EMBL/GenBank/DDBJ databases">
        <authorList>
            <person name="de Groot N.N."/>
        </authorList>
    </citation>
    <scope>NUCLEOTIDE SEQUENCE [LARGE SCALE GENOMIC DNA]</scope>
    <source>
        <strain evidence="1 2">CGMCC 1.3801</strain>
    </source>
</reference>
<organism evidence="1 2">
    <name type="scientific">Flavobacterium saliperosum</name>
    <dbReference type="NCBI Taxonomy" id="329186"/>
    <lineage>
        <taxon>Bacteria</taxon>
        <taxon>Pseudomonadati</taxon>
        <taxon>Bacteroidota</taxon>
        <taxon>Flavobacteriia</taxon>
        <taxon>Flavobacteriales</taxon>
        <taxon>Flavobacteriaceae</taxon>
        <taxon>Flavobacterium</taxon>
    </lineage>
</organism>
<dbReference type="EMBL" id="FMTY01000002">
    <property type="protein sequence ID" value="SCX05027.1"/>
    <property type="molecule type" value="Genomic_DNA"/>
</dbReference>
<evidence type="ECO:0000313" key="1">
    <source>
        <dbReference type="EMBL" id="SCX05027.1"/>
    </source>
</evidence>
<name>A0A1G4VDB4_9FLAO</name>